<proteinExistence type="predicted"/>
<organism evidence="1 2">
    <name type="scientific">Sphaerodactylus townsendi</name>
    <dbReference type="NCBI Taxonomy" id="933632"/>
    <lineage>
        <taxon>Eukaryota</taxon>
        <taxon>Metazoa</taxon>
        <taxon>Chordata</taxon>
        <taxon>Craniata</taxon>
        <taxon>Vertebrata</taxon>
        <taxon>Euteleostomi</taxon>
        <taxon>Lepidosauria</taxon>
        <taxon>Squamata</taxon>
        <taxon>Bifurcata</taxon>
        <taxon>Gekkota</taxon>
        <taxon>Sphaerodactylidae</taxon>
        <taxon>Sphaerodactylus</taxon>
    </lineage>
</organism>
<name>A0ACB8FUM5_9SAUR</name>
<evidence type="ECO:0000313" key="2">
    <source>
        <dbReference type="Proteomes" id="UP000827872"/>
    </source>
</evidence>
<accession>A0ACB8FUM5</accession>
<gene>
    <name evidence="1" type="ORF">K3G42_015556</name>
</gene>
<dbReference type="Proteomes" id="UP000827872">
    <property type="component" value="Linkage Group LG11"/>
</dbReference>
<sequence>MTEYLDYTHTHKWDICRFPPSPFPTVATYSQFVAPSPGTGKCLPASILHCITTAQLLPPTFCCCFLPFPSAIAYIFKKLHGCVGLLSSPTMTTIILQNTAQHF</sequence>
<protein>
    <submittedName>
        <fullName evidence="1">Uncharacterized protein</fullName>
    </submittedName>
</protein>
<keyword evidence="2" id="KW-1185">Reference proteome</keyword>
<reference evidence="1" key="1">
    <citation type="submission" date="2021-08" db="EMBL/GenBank/DDBJ databases">
        <title>The first chromosome-level gecko genome reveals the dynamic sex chromosomes of Neotropical dwarf geckos (Sphaerodactylidae: Sphaerodactylus).</title>
        <authorList>
            <person name="Pinto B.J."/>
            <person name="Keating S.E."/>
            <person name="Gamble T."/>
        </authorList>
    </citation>
    <scope>NUCLEOTIDE SEQUENCE</scope>
    <source>
        <strain evidence="1">TG3544</strain>
    </source>
</reference>
<dbReference type="EMBL" id="CM037624">
    <property type="protein sequence ID" value="KAH8010880.1"/>
    <property type="molecule type" value="Genomic_DNA"/>
</dbReference>
<comment type="caution">
    <text evidence="1">The sequence shown here is derived from an EMBL/GenBank/DDBJ whole genome shotgun (WGS) entry which is preliminary data.</text>
</comment>
<evidence type="ECO:0000313" key="1">
    <source>
        <dbReference type="EMBL" id="KAH8010880.1"/>
    </source>
</evidence>